<dbReference type="EMBL" id="JAGEUA010000004">
    <property type="protein sequence ID" value="KAL0984925.1"/>
    <property type="molecule type" value="Genomic_DNA"/>
</dbReference>
<dbReference type="Pfam" id="PF00619">
    <property type="entry name" value="CARD"/>
    <property type="match status" value="1"/>
</dbReference>
<dbReference type="InterPro" id="IPR001315">
    <property type="entry name" value="CARD"/>
</dbReference>
<feature type="domain" description="CARD" evidence="1">
    <location>
        <begin position="3"/>
        <end position="86"/>
    </location>
</feature>
<gene>
    <name evidence="2" type="ORF">UPYG_G00150550</name>
</gene>
<dbReference type="SUPFAM" id="SSF47986">
    <property type="entry name" value="DEATH domain"/>
    <property type="match status" value="1"/>
</dbReference>
<dbReference type="InterPro" id="IPR011029">
    <property type="entry name" value="DEATH-like_dom_sf"/>
</dbReference>
<protein>
    <recommendedName>
        <fullName evidence="1">CARD domain-containing protein</fullName>
    </recommendedName>
</protein>
<reference evidence="2 3" key="1">
    <citation type="submission" date="2024-06" db="EMBL/GenBank/DDBJ databases">
        <authorList>
            <person name="Pan Q."/>
            <person name="Wen M."/>
            <person name="Jouanno E."/>
            <person name="Zahm M."/>
            <person name="Klopp C."/>
            <person name="Cabau C."/>
            <person name="Louis A."/>
            <person name="Berthelot C."/>
            <person name="Parey E."/>
            <person name="Roest Crollius H."/>
            <person name="Montfort J."/>
            <person name="Robinson-Rechavi M."/>
            <person name="Bouchez O."/>
            <person name="Lampietro C."/>
            <person name="Lopez Roques C."/>
            <person name="Donnadieu C."/>
            <person name="Postlethwait J."/>
            <person name="Bobe J."/>
            <person name="Verreycken H."/>
            <person name="Guiguen Y."/>
        </authorList>
    </citation>
    <scope>NUCLEOTIDE SEQUENCE [LARGE SCALE GENOMIC DNA]</scope>
    <source>
        <strain evidence="2">Up_M1</strain>
        <tissue evidence="2">Testis</tissue>
    </source>
</reference>
<accession>A0ABD0WWV0</accession>
<sequence length="224" mass="25332">MLQRNDQSEILPERRLQLHLHILSKSISCCLAERLCAQLLSSRTITEYESQVIRSQGTDLQMASQLLQVVLKKGRSACLLFYKEIESCCPQLYESVTGLPAKETKHTFRDITEVKRNNNAPTYIINISNSTLSSVIIGDHHFEHVTTSEPKPLSEDSLCHVQETMECNYNSEQKEAVQASPDQESLKSVQVSGSQLQYVIIGDHSTLQVTQEGEEIDEDHMECH</sequence>
<keyword evidence="3" id="KW-1185">Reference proteome</keyword>
<dbReference type="CDD" id="cd01671">
    <property type="entry name" value="CARD"/>
    <property type="match status" value="1"/>
</dbReference>
<organism evidence="2 3">
    <name type="scientific">Umbra pygmaea</name>
    <name type="common">Eastern mudminnow</name>
    <dbReference type="NCBI Taxonomy" id="75934"/>
    <lineage>
        <taxon>Eukaryota</taxon>
        <taxon>Metazoa</taxon>
        <taxon>Chordata</taxon>
        <taxon>Craniata</taxon>
        <taxon>Vertebrata</taxon>
        <taxon>Euteleostomi</taxon>
        <taxon>Actinopterygii</taxon>
        <taxon>Neopterygii</taxon>
        <taxon>Teleostei</taxon>
        <taxon>Protacanthopterygii</taxon>
        <taxon>Esociformes</taxon>
        <taxon>Umbridae</taxon>
        <taxon>Umbra</taxon>
    </lineage>
</organism>
<dbReference type="Proteomes" id="UP001557470">
    <property type="component" value="Unassembled WGS sequence"/>
</dbReference>
<evidence type="ECO:0000259" key="1">
    <source>
        <dbReference type="PROSITE" id="PS50209"/>
    </source>
</evidence>
<evidence type="ECO:0000313" key="3">
    <source>
        <dbReference type="Proteomes" id="UP001557470"/>
    </source>
</evidence>
<evidence type="ECO:0000313" key="2">
    <source>
        <dbReference type="EMBL" id="KAL0984925.1"/>
    </source>
</evidence>
<dbReference type="PROSITE" id="PS50209">
    <property type="entry name" value="CARD"/>
    <property type="match status" value="1"/>
</dbReference>
<comment type="caution">
    <text evidence="2">The sequence shown here is derived from an EMBL/GenBank/DDBJ whole genome shotgun (WGS) entry which is preliminary data.</text>
</comment>
<dbReference type="AlphaFoldDB" id="A0ABD0WWV0"/>
<proteinExistence type="predicted"/>
<name>A0ABD0WWV0_UMBPY</name>
<dbReference type="Gene3D" id="1.10.533.10">
    <property type="entry name" value="Death Domain, Fas"/>
    <property type="match status" value="1"/>
</dbReference>